<dbReference type="SUPFAM" id="SSF52833">
    <property type="entry name" value="Thioredoxin-like"/>
    <property type="match status" value="1"/>
</dbReference>
<feature type="domain" description="Thioredoxin" evidence="8">
    <location>
        <begin position="1"/>
        <end position="100"/>
    </location>
</feature>
<dbReference type="InterPro" id="IPR013766">
    <property type="entry name" value="Thioredoxin_domain"/>
</dbReference>
<dbReference type="RefSeq" id="WP_317490923.1">
    <property type="nucleotide sequence ID" value="NZ_CP136051.1"/>
</dbReference>
<dbReference type="PANTHER" id="PTHR45663">
    <property type="entry name" value="GEO12009P1"/>
    <property type="match status" value="1"/>
</dbReference>
<name>A0ABZ0IUV4_9BACT</name>
<proteinExistence type="inferred from homology"/>
<keyword evidence="4" id="KW-1015">Disulfide bond</keyword>
<evidence type="ECO:0000256" key="6">
    <source>
        <dbReference type="NCBIfam" id="TIGR01068"/>
    </source>
</evidence>
<evidence type="ECO:0000256" key="2">
    <source>
        <dbReference type="ARBA" id="ARBA00022448"/>
    </source>
</evidence>
<gene>
    <name evidence="9" type="primary">trxA</name>
    <name evidence="9" type="ORF">RT717_06455</name>
</gene>
<evidence type="ECO:0000256" key="1">
    <source>
        <dbReference type="ARBA" id="ARBA00008987"/>
    </source>
</evidence>
<dbReference type="PANTHER" id="PTHR45663:SF11">
    <property type="entry name" value="GEO12009P1"/>
    <property type="match status" value="1"/>
</dbReference>
<dbReference type="InterPro" id="IPR017937">
    <property type="entry name" value="Thioredoxin_CS"/>
</dbReference>
<dbReference type="InterPro" id="IPR005746">
    <property type="entry name" value="Thioredoxin"/>
</dbReference>
<evidence type="ECO:0000256" key="3">
    <source>
        <dbReference type="ARBA" id="ARBA00022982"/>
    </source>
</evidence>
<dbReference type="NCBIfam" id="TIGR01068">
    <property type="entry name" value="thioredoxin"/>
    <property type="match status" value="1"/>
</dbReference>
<dbReference type="Proteomes" id="UP001302349">
    <property type="component" value="Chromosome"/>
</dbReference>
<dbReference type="PIRSF" id="PIRSF000077">
    <property type="entry name" value="Thioredoxin"/>
    <property type="match status" value="1"/>
</dbReference>
<dbReference type="PROSITE" id="PS00194">
    <property type="entry name" value="THIOREDOXIN_1"/>
    <property type="match status" value="1"/>
</dbReference>
<dbReference type="Gene3D" id="3.40.30.10">
    <property type="entry name" value="Glutaredoxin"/>
    <property type="match status" value="1"/>
</dbReference>
<dbReference type="PROSITE" id="PS51352">
    <property type="entry name" value="THIOREDOXIN_2"/>
    <property type="match status" value="1"/>
</dbReference>
<keyword evidence="5" id="KW-0676">Redox-active center</keyword>
<keyword evidence="10" id="KW-1185">Reference proteome</keyword>
<reference evidence="9 10" key="1">
    <citation type="journal article" date="2023" name="Microbiol. Resour. Announc.">
        <title>Complete Genome Sequence of Imperialibacter roseus strain P4T.</title>
        <authorList>
            <person name="Tizabi D.R."/>
            <person name="Bachvaroff T."/>
            <person name="Hill R.T."/>
        </authorList>
    </citation>
    <scope>NUCLEOTIDE SEQUENCE [LARGE SCALE GENOMIC DNA]</scope>
    <source>
        <strain evidence="9 10">P4T</strain>
    </source>
</reference>
<keyword evidence="3" id="KW-0249">Electron transport</keyword>
<evidence type="ECO:0000313" key="9">
    <source>
        <dbReference type="EMBL" id="WOK08277.1"/>
    </source>
</evidence>
<organism evidence="9 10">
    <name type="scientific">Imperialibacter roseus</name>
    <dbReference type="NCBI Taxonomy" id="1324217"/>
    <lineage>
        <taxon>Bacteria</taxon>
        <taxon>Pseudomonadati</taxon>
        <taxon>Bacteroidota</taxon>
        <taxon>Cytophagia</taxon>
        <taxon>Cytophagales</taxon>
        <taxon>Flammeovirgaceae</taxon>
        <taxon>Imperialibacter</taxon>
    </lineage>
</organism>
<comment type="similarity">
    <text evidence="1 7">Belongs to the thioredoxin family.</text>
</comment>
<evidence type="ECO:0000256" key="7">
    <source>
        <dbReference type="PIRNR" id="PIRNR000077"/>
    </source>
</evidence>
<evidence type="ECO:0000256" key="5">
    <source>
        <dbReference type="ARBA" id="ARBA00023284"/>
    </source>
</evidence>
<dbReference type="InterPro" id="IPR036249">
    <property type="entry name" value="Thioredoxin-like_sf"/>
</dbReference>
<dbReference type="EMBL" id="CP136051">
    <property type="protein sequence ID" value="WOK08277.1"/>
    <property type="molecule type" value="Genomic_DNA"/>
</dbReference>
<dbReference type="PRINTS" id="PR00421">
    <property type="entry name" value="THIOREDOXIN"/>
</dbReference>
<sequence length="100" mass="11193">MGKQSFSELIKSEQPVLVDFTASWCGPCKAMAPVLDDVKRKLGDRARIIKIDVDKNPKAAQSYRVTGVPTFILFKGGQIKWRQSGAVPGYQLEKLFREHA</sequence>
<keyword evidence="2" id="KW-0813">Transport</keyword>
<protein>
    <recommendedName>
        <fullName evidence="6 7">Thioredoxin</fullName>
    </recommendedName>
</protein>
<dbReference type="Pfam" id="PF00085">
    <property type="entry name" value="Thioredoxin"/>
    <property type="match status" value="1"/>
</dbReference>
<dbReference type="CDD" id="cd02947">
    <property type="entry name" value="TRX_family"/>
    <property type="match status" value="1"/>
</dbReference>
<accession>A0ABZ0IUV4</accession>
<evidence type="ECO:0000259" key="8">
    <source>
        <dbReference type="PROSITE" id="PS51352"/>
    </source>
</evidence>
<evidence type="ECO:0000313" key="10">
    <source>
        <dbReference type="Proteomes" id="UP001302349"/>
    </source>
</evidence>
<evidence type="ECO:0000256" key="4">
    <source>
        <dbReference type="ARBA" id="ARBA00023157"/>
    </source>
</evidence>